<dbReference type="OrthoDB" id="9770347at2"/>
<dbReference type="RefSeq" id="WP_129475331.1">
    <property type="nucleotide sequence ID" value="NZ_SDWS01000004.1"/>
</dbReference>
<accession>A0A4Q2RPE8</accession>
<feature type="transmembrane region" description="Helical" evidence="7">
    <location>
        <begin position="424"/>
        <end position="446"/>
    </location>
</feature>
<evidence type="ECO:0000313" key="9">
    <source>
        <dbReference type="Proteomes" id="UP000291838"/>
    </source>
</evidence>
<dbReference type="PANTHER" id="PTHR30250:SF10">
    <property type="entry name" value="LIPOPOLYSACCHARIDE BIOSYNTHESIS PROTEIN WZXC"/>
    <property type="match status" value="1"/>
</dbReference>
<organism evidence="8 9">
    <name type="scientific">Nocardioides glacieisoli</name>
    <dbReference type="NCBI Taxonomy" id="1168730"/>
    <lineage>
        <taxon>Bacteria</taxon>
        <taxon>Bacillati</taxon>
        <taxon>Actinomycetota</taxon>
        <taxon>Actinomycetes</taxon>
        <taxon>Propionibacteriales</taxon>
        <taxon>Nocardioidaceae</taxon>
        <taxon>Nocardioides</taxon>
    </lineage>
</organism>
<keyword evidence="4 7" id="KW-0812">Transmembrane</keyword>
<sequence>MTTQQAEEVRTASRGRVVRGGSALAAASAVERLARLGRNMLLARVIAPDQFGLMAVVLAVLALFEALTEVGVAQAVIQNARGSTPAFLNVAWWFGVARGVVVAVATLVLAGPIASFYDMPDLEPLLMVAGLSVVFTGLVSPRVYALQRELRFGATLVAFQGAAMLATLATLALGLWMQNVWALLWGAVLESLLRFLLSFVVAPFRPGLHWDRESRRDLFRFTRGMAGLSLLTFLVMQADTFVLAKVVTVEEVGVYAMAIALAAVPLTIFSKAVQPLVVPVLARLQADPVEMRRAVLHMSRLVWLFGLPLVAVLASAAEPLLVLVYGREEFGRAAAAFAVYSLFVVVYMASMVTFSVYLALGRPELQRRFTVVRAGLVVVLVYPLTAALGGTGAALALLVSMIGAMAVQLTSLRRVIGLGVADYLRTVPPGVLAATPALLVVLTVWASGRPGWLVVAVAAAAGAATWVVLALLERHPRPLPILRTAVGGPS</sequence>
<feature type="transmembrane region" description="Helical" evidence="7">
    <location>
        <begin position="51"/>
        <end position="77"/>
    </location>
</feature>
<feature type="transmembrane region" description="Helical" evidence="7">
    <location>
        <begin position="182"/>
        <end position="204"/>
    </location>
</feature>
<dbReference type="GO" id="GO:0005886">
    <property type="term" value="C:plasma membrane"/>
    <property type="evidence" value="ECO:0007669"/>
    <property type="project" value="UniProtKB-SubCell"/>
</dbReference>
<comment type="caution">
    <text evidence="8">The sequence shown here is derived from an EMBL/GenBank/DDBJ whole genome shotgun (WGS) entry which is preliminary data.</text>
</comment>
<feature type="transmembrane region" description="Helical" evidence="7">
    <location>
        <begin position="301"/>
        <end position="325"/>
    </location>
</feature>
<dbReference type="InterPro" id="IPR050833">
    <property type="entry name" value="Poly_Biosynth_Transport"/>
</dbReference>
<dbReference type="Pfam" id="PF13440">
    <property type="entry name" value="Polysacc_synt_3"/>
    <property type="match status" value="1"/>
</dbReference>
<dbReference type="Proteomes" id="UP000291838">
    <property type="component" value="Unassembled WGS sequence"/>
</dbReference>
<feature type="transmembrane region" description="Helical" evidence="7">
    <location>
        <begin position="252"/>
        <end position="273"/>
    </location>
</feature>
<evidence type="ECO:0000256" key="1">
    <source>
        <dbReference type="ARBA" id="ARBA00004651"/>
    </source>
</evidence>
<dbReference type="PANTHER" id="PTHR30250">
    <property type="entry name" value="PST FAMILY PREDICTED COLANIC ACID TRANSPORTER"/>
    <property type="match status" value="1"/>
</dbReference>
<evidence type="ECO:0000256" key="3">
    <source>
        <dbReference type="ARBA" id="ARBA00022475"/>
    </source>
</evidence>
<name>A0A4Q2RPE8_9ACTN</name>
<keyword evidence="9" id="KW-1185">Reference proteome</keyword>
<comment type="subcellular location">
    <subcellularLocation>
        <location evidence="1">Cell membrane</location>
        <topology evidence="1">Multi-pass membrane protein</topology>
    </subcellularLocation>
</comment>
<evidence type="ECO:0000256" key="5">
    <source>
        <dbReference type="ARBA" id="ARBA00022989"/>
    </source>
</evidence>
<feature type="transmembrane region" description="Helical" evidence="7">
    <location>
        <begin position="452"/>
        <end position="472"/>
    </location>
</feature>
<feature type="transmembrane region" description="Helical" evidence="7">
    <location>
        <begin position="125"/>
        <end position="144"/>
    </location>
</feature>
<feature type="transmembrane region" description="Helical" evidence="7">
    <location>
        <begin position="225"/>
        <end position="246"/>
    </location>
</feature>
<evidence type="ECO:0000256" key="4">
    <source>
        <dbReference type="ARBA" id="ARBA00022692"/>
    </source>
</evidence>
<feature type="transmembrane region" description="Helical" evidence="7">
    <location>
        <begin position="371"/>
        <end position="388"/>
    </location>
</feature>
<comment type="similarity">
    <text evidence="2">Belongs to the polysaccharide synthase family.</text>
</comment>
<evidence type="ECO:0000256" key="6">
    <source>
        <dbReference type="ARBA" id="ARBA00023136"/>
    </source>
</evidence>
<dbReference type="EMBL" id="SDWS01000004">
    <property type="protein sequence ID" value="RYB90717.1"/>
    <property type="molecule type" value="Genomic_DNA"/>
</dbReference>
<feature type="transmembrane region" description="Helical" evidence="7">
    <location>
        <begin position="156"/>
        <end position="176"/>
    </location>
</feature>
<evidence type="ECO:0000313" key="8">
    <source>
        <dbReference type="EMBL" id="RYB90717.1"/>
    </source>
</evidence>
<evidence type="ECO:0000256" key="2">
    <source>
        <dbReference type="ARBA" id="ARBA00007430"/>
    </source>
</evidence>
<proteinExistence type="inferred from homology"/>
<protein>
    <submittedName>
        <fullName evidence="8">Uncharacterized protein</fullName>
    </submittedName>
</protein>
<keyword evidence="5 7" id="KW-1133">Transmembrane helix</keyword>
<keyword evidence="3" id="KW-1003">Cell membrane</keyword>
<feature type="transmembrane region" description="Helical" evidence="7">
    <location>
        <begin position="89"/>
        <end position="113"/>
    </location>
</feature>
<reference evidence="8 9" key="1">
    <citation type="submission" date="2019-01" db="EMBL/GenBank/DDBJ databases">
        <title>Novel species of Nocardioides.</title>
        <authorList>
            <person name="Liu Q."/>
            <person name="Xin Y.-H."/>
        </authorList>
    </citation>
    <scope>NUCLEOTIDE SEQUENCE [LARGE SCALE GENOMIC DNA]</scope>
    <source>
        <strain evidence="8 9">HLT3-15</strain>
    </source>
</reference>
<feature type="transmembrane region" description="Helical" evidence="7">
    <location>
        <begin position="337"/>
        <end position="359"/>
    </location>
</feature>
<keyword evidence="6 7" id="KW-0472">Membrane</keyword>
<gene>
    <name evidence="8" type="ORF">EUA06_10530</name>
</gene>
<dbReference type="AlphaFoldDB" id="A0A4Q2RPE8"/>
<evidence type="ECO:0000256" key="7">
    <source>
        <dbReference type="SAM" id="Phobius"/>
    </source>
</evidence>